<evidence type="ECO:0000313" key="2">
    <source>
        <dbReference type="EMBL" id="RCN50799.1"/>
    </source>
</evidence>
<gene>
    <name evidence="2" type="ORF">ANCCAN_02998</name>
</gene>
<comment type="caution">
    <text evidence="2">The sequence shown here is derived from an EMBL/GenBank/DDBJ whole genome shotgun (WGS) entry which is preliminary data.</text>
</comment>
<name>A0A368H590_ANCCA</name>
<dbReference type="OrthoDB" id="10378922at2759"/>
<dbReference type="Proteomes" id="UP000252519">
    <property type="component" value="Unassembled WGS sequence"/>
</dbReference>
<evidence type="ECO:0000313" key="3">
    <source>
        <dbReference type="Proteomes" id="UP000252519"/>
    </source>
</evidence>
<accession>A0A368H590</accession>
<protein>
    <recommendedName>
        <fullName evidence="4">SWIM-type domain-containing protein</fullName>
    </recommendedName>
</protein>
<feature type="region of interest" description="Disordered" evidence="1">
    <location>
        <begin position="104"/>
        <end position="126"/>
    </location>
</feature>
<evidence type="ECO:0000256" key="1">
    <source>
        <dbReference type="SAM" id="MobiDB-lite"/>
    </source>
</evidence>
<reference evidence="2 3" key="1">
    <citation type="submission" date="2014-10" db="EMBL/GenBank/DDBJ databases">
        <title>Draft genome of the hookworm Ancylostoma caninum.</title>
        <authorList>
            <person name="Mitreva M."/>
        </authorList>
    </citation>
    <scope>NUCLEOTIDE SEQUENCE [LARGE SCALE GENOMIC DNA]</scope>
    <source>
        <strain evidence="2 3">Baltimore</strain>
    </source>
</reference>
<dbReference type="EMBL" id="JOJR01000019">
    <property type="protein sequence ID" value="RCN50799.1"/>
    <property type="molecule type" value="Genomic_DNA"/>
</dbReference>
<proteinExistence type="predicted"/>
<dbReference type="AlphaFoldDB" id="A0A368H590"/>
<keyword evidence="3" id="KW-1185">Reference proteome</keyword>
<feature type="region of interest" description="Disordered" evidence="1">
    <location>
        <begin position="197"/>
        <end position="224"/>
    </location>
</feature>
<evidence type="ECO:0008006" key="4">
    <source>
        <dbReference type="Google" id="ProtNLM"/>
    </source>
</evidence>
<organism evidence="2 3">
    <name type="scientific">Ancylostoma caninum</name>
    <name type="common">Dog hookworm</name>
    <dbReference type="NCBI Taxonomy" id="29170"/>
    <lineage>
        <taxon>Eukaryota</taxon>
        <taxon>Metazoa</taxon>
        <taxon>Ecdysozoa</taxon>
        <taxon>Nematoda</taxon>
        <taxon>Chromadorea</taxon>
        <taxon>Rhabditida</taxon>
        <taxon>Rhabditina</taxon>
        <taxon>Rhabditomorpha</taxon>
        <taxon>Strongyloidea</taxon>
        <taxon>Ancylostomatidae</taxon>
        <taxon>Ancylostomatinae</taxon>
        <taxon>Ancylostoma</taxon>
    </lineage>
</organism>
<sequence length="235" mass="26808">MCGGRRCRPRDNERRHERAVDEGIVEMKRNGPDEWIIESFTNPGTHYRLIVMECLCRDTRKQCPFCGVCAECVTCSCPDAGKCERISCKHAHAWALYHDEHGDLSDGGSDDDDNDSYFDASERDDYSYVDSEEERDVEKRFVATIQEYMERIAFSLSVRIPTGTRERIDELLLMESMLWDVLVVETGDEPMQRLVPQHRRSKRNQVALTKDGGRSDGPVNKMPKVLATVAAPTLS</sequence>